<dbReference type="RefSeq" id="WP_072847712.1">
    <property type="nucleotide sequence ID" value="NZ_CP034285.1"/>
</dbReference>
<reference evidence="3" key="1">
    <citation type="submission" date="2023-06" db="EMBL/GenBank/DDBJ databases">
        <title>Genomic Diversity of Vibrio spp. and Metagenomic Analysis of Pathogens in Florida Gulf Coastal Waters Following Hurricane Ian.</title>
        <authorList>
            <person name="Brumfield K.D."/>
        </authorList>
    </citation>
    <scope>NUCLEOTIDE SEQUENCE</scope>
    <source>
        <strain evidence="3">WBS2B-138</strain>
    </source>
</reference>
<evidence type="ECO:0000259" key="2">
    <source>
        <dbReference type="PROSITE" id="PS50943"/>
    </source>
</evidence>
<organism evidence="3 4">
    <name type="scientific">Vibrio parahaemolyticus</name>
    <dbReference type="NCBI Taxonomy" id="670"/>
    <lineage>
        <taxon>Bacteria</taxon>
        <taxon>Pseudomonadati</taxon>
        <taxon>Pseudomonadota</taxon>
        <taxon>Gammaproteobacteria</taxon>
        <taxon>Vibrionales</taxon>
        <taxon>Vibrionaceae</taxon>
        <taxon>Vibrio</taxon>
    </lineage>
</organism>
<dbReference type="SUPFAM" id="SSF47413">
    <property type="entry name" value="lambda repressor-like DNA-binding domains"/>
    <property type="match status" value="1"/>
</dbReference>
<dbReference type="Gene3D" id="1.10.260.40">
    <property type="entry name" value="lambda repressor-like DNA-binding domains"/>
    <property type="match status" value="1"/>
</dbReference>
<name>A0AAW8Q7Y6_VIBPH</name>
<evidence type="ECO:0000313" key="4">
    <source>
        <dbReference type="Proteomes" id="UP001253193"/>
    </source>
</evidence>
<protein>
    <submittedName>
        <fullName evidence="3">Helix-turn-helix transcriptional regulator</fullName>
    </submittedName>
</protein>
<dbReference type="InterPro" id="IPR001387">
    <property type="entry name" value="Cro/C1-type_HTH"/>
</dbReference>
<keyword evidence="1" id="KW-0175">Coiled coil</keyword>
<feature type="domain" description="HTH cro/C1-type" evidence="2">
    <location>
        <begin position="47"/>
        <end position="90"/>
    </location>
</feature>
<gene>
    <name evidence="3" type="ORF">QX249_28555</name>
</gene>
<dbReference type="CDD" id="cd00093">
    <property type="entry name" value="HTH_XRE"/>
    <property type="match status" value="1"/>
</dbReference>
<evidence type="ECO:0000313" key="3">
    <source>
        <dbReference type="EMBL" id="MDS1824567.1"/>
    </source>
</evidence>
<dbReference type="GO" id="GO:0003677">
    <property type="term" value="F:DNA binding"/>
    <property type="evidence" value="ECO:0007669"/>
    <property type="project" value="InterPro"/>
</dbReference>
<dbReference type="InterPro" id="IPR010982">
    <property type="entry name" value="Lambda_DNA-bd_dom_sf"/>
</dbReference>
<dbReference type="SMART" id="SM00530">
    <property type="entry name" value="HTH_XRE"/>
    <property type="match status" value="1"/>
</dbReference>
<sequence length="191" mass="21721">MNTFKLGNHTSISTVIAEFVKQLRLFGADYVRSGFDVSKADPSPENQEKVAKALKITKAAYSKIENGDVAISIYHLSQLCTGYGISLGELMSCVDKKVEQLESKGVNVINAKLELRLDYLRWNAKVNEKAEANLNKAKKELKRTYTLYSTEQRESLWQECREKALAELEKKYDLSEAISAQEESQQKRNYQ</sequence>
<dbReference type="AlphaFoldDB" id="A0AAW8Q7Y6"/>
<proteinExistence type="predicted"/>
<dbReference type="PROSITE" id="PS50943">
    <property type="entry name" value="HTH_CROC1"/>
    <property type="match status" value="1"/>
</dbReference>
<evidence type="ECO:0000256" key="1">
    <source>
        <dbReference type="SAM" id="Coils"/>
    </source>
</evidence>
<dbReference type="EMBL" id="JAUHGG010000033">
    <property type="protein sequence ID" value="MDS1824567.1"/>
    <property type="molecule type" value="Genomic_DNA"/>
</dbReference>
<accession>A0AAW8Q7Y6</accession>
<dbReference type="Pfam" id="PF01381">
    <property type="entry name" value="HTH_3"/>
    <property type="match status" value="1"/>
</dbReference>
<comment type="caution">
    <text evidence="3">The sequence shown here is derived from an EMBL/GenBank/DDBJ whole genome shotgun (WGS) entry which is preliminary data.</text>
</comment>
<dbReference type="Proteomes" id="UP001253193">
    <property type="component" value="Unassembled WGS sequence"/>
</dbReference>
<feature type="coiled-coil region" evidence="1">
    <location>
        <begin position="127"/>
        <end position="185"/>
    </location>
</feature>